<dbReference type="PANTHER" id="PTHR12419">
    <property type="entry name" value="OTU DOMAIN CONTAINING PROTEIN"/>
    <property type="match status" value="1"/>
</dbReference>
<evidence type="ECO:0000256" key="1">
    <source>
        <dbReference type="SAM" id="MobiDB-lite"/>
    </source>
</evidence>
<dbReference type="SUPFAM" id="SSF54001">
    <property type="entry name" value="Cysteine proteinases"/>
    <property type="match status" value="1"/>
</dbReference>
<name>A0A8R2FAF6_ACYPI</name>
<reference evidence="3" key="2">
    <citation type="submission" date="2022-06" db="UniProtKB">
        <authorList>
            <consortium name="EnsemblMetazoa"/>
        </authorList>
    </citation>
    <scope>IDENTIFICATION</scope>
</reference>
<accession>A0A8R2FAF6</accession>
<dbReference type="Proteomes" id="UP000007819">
    <property type="component" value="Chromosome X"/>
</dbReference>
<proteinExistence type="predicted"/>
<dbReference type="PANTHER" id="PTHR12419:SF7">
    <property type="entry name" value="OTU DOMAIN-CONTAINING PROTEIN 3"/>
    <property type="match status" value="1"/>
</dbReference>
<dbReference type="Pfam" id="PF02338">
    <property type="entry name" value="OTU"/>
    <property type="match status" value="1"/>
</dbReference>
<dbReference type="GO" id="GO:0004843">
    <property type="term" value="F:cysteine-type deubiquitinase activity"/>
    <property type="evidence" value="ECO:0007669"/>
    <property type="project" value="TreeGrafter"/>
</dbReference>
<dbReference type="AlphaFoldDB" id="A0A8R2FAF6"/>
<dbReference type="OrthoDB" id="6595976at2759"/>
<sequence length="223" mass="26124">MYNEPMENKTEEKYDADKSGSKSSGTDSFKDVDNLQVKDIEYTKSKLDELKDKQVFNPVTKPWQLRQNKILNLKIEKNLIYKYRGKILGEPTKIINIIGDGNCLYRSLSYWITGTEDHHLKIRNLIAEVVKSNENIEKYVGGKNKLLQYLEKNIENDGVWGTDVEIFAAAFLLKTSIYVYSTVTNKWQIFNKYMDLKKKVMRNEKCIYLRNINNVHYDVVMDV</sequence>
<reference evidence="4" key="1">
    <citation type="submission" date="2010-06" db="EMBL/GenBank/DDBJ databases">
        <authorList>
            <person name="Jiang H."/>
            <person name="Abraham K."/>
            <person name="Ali S."/>
            <person name="Alsbrooks S.L."/>
            <person name="Anim B.N."/>
            <person name="Anosike U.S."/>
            <person name="Attaway T."/>
            <person name="Bandaranaike D.P."/>
            <person name="Battles P.K."/>
            <person name="Bell S.N."/>
            <person name="Bell A.V."/>
            <person name="Beltran B."/>
            <person name="Bickham C."/>
            <person name="Bustamante Y."/>
            <person name="Caleb T."/>
            <person name="Canada A."/>
            <person name="Cardenas V."/>
            <person name="Carter K."/>
            <person name="Chacko J."/>
            <person name="Chandrabose M.N."/>
            <person name="Chavez D."/>
            <person name="Chavez A."/>
            <person name="Chen L."/>
            <person name="Chu H.-S."/>
            <person name="Claassen K.J."/>
            <person name="Cockrell R."/>
            <person name="Collins M."/>
            <person name="Cooper J.A."/>
            <person name="Cree A."/>
            <person name="Curry S.M."/>
            <person name="Da Y."/>
            <person name="Dao M.D."/>
            <person name="Das B."/>
            <person name="Davila M.-L."/>
            <person name="Davy-Carroll L."/>
            <person name="Denson S."/>
            <person name="Dinh H."/>
            <person name="Ebong V.E."/>
            <person name="Edwards J.R."/>
            <person name="Egan A."/>
            <person name="El-Daye J."/>
            <person name="Escobedo L."/>
            <person name="Fernandez S."/>
            <person name="Fernando P.R."/>
            <person name="Flagg N."/>
            <person name="Forbes L.D."/>
            <person name="Fowler R.G."/>
            <person name="Fu Q."/>
            <person name="Gabisi R.A."/>
            <person name="Ganer J."/>
            <person name="Garbino Pronczuk A."/>
            <person name="Garcia R.M."/>
            <person name="Garner T."/>
            <person name="Garrett T.E."/>
            <person name="Gonzalez D.A."/>
            <person name="Hamid H."/>
            <person name="Hawkins E.S."/>
            <person name="Hirani K."/>
            <person name="Hogues M.E."/>
            <person name="Hollins B."/>
            <person name="Hsiao C.-H."/>
            <person name="Jabil R."/>
            <person name="James M.L."/>
            <person name="Jhangiani S.N."/>
            <person name="Johnson B."/>
            <person name="Johnson Q."/>
            <person name="Joshi V."/>
            <person name="Kalu J.B."/>
            <person name="Kam C."/>
            <person name="Kashfia A."/>
            <person name="Keebler J."/>
            <person name="Kisamo H."/>
            <person name="Kovar C.L."/>
            <person name="Lago L.A."/>
            <person name="Lai C.-Y."/>
            <person name="Laidlaw J."/>
            <person name="Lara F."/>
            <person name="Le T.-K."/>
            <person name="Lee S.L."/>
            <person name="Legall F.H."/>
            <person name="Lemon S.J."/>
            <person name="Lewis L.R."/>
            <person name="Li B."/>
            <person name="Liu Y."/>
            <person name="Liu Y.-S."/>
            <person name="Lopez J."/>
            <person name="Lozado R.J."/>
            <person name="Lu J."/>
            <person name="Madu R.C."/>
            <person name="Maheshwari M."/>
            <person name="Maheshwari R."/>
            <person name="Malloy K."/>
            <person name="Martinez E."/>
            <person name="Mathew T."/>
            <person name="Mercado I.C."/>
            <person name="Mercado C."/>
            <person name="Meyer B."/>
            <person name="Montgomery K."/>
            <person name="Morgan M.B."/>
            <person name="Munidasa M."/>
            <person name="Nazareth L.V."/>
            <person name="Nelson J."/>
            <person name="Ng B.M."/>
            <person name="Nguyen N.B."/>
            <person name="Nguyen P.Q."/>
            <person name="Nguyen T."/>
            <person name="Obregon M."/>
            <person name="Okwuonu G.O."/>
            <person name="Onwere C.G."/>
            <person name="Orozco G."/>
            <person name="Parra A."/>
            <person name="Patel S."/>
            <person name="Patil S."/>
            <person name="Perez A."/>
            <person name="Perez Y."/>
            <person name="Pham C."/>
            <person name="Primus E.L."/>
            <person name="Pu L.-L."/>
            <person name="Puazo M."/>
            <person name="Qin X."/>
            <person name="Quiroz J.B."/>
            <person name="Reese J."/>
            <person name="Richards S."/>
            <person name="Rives C.M."/>
            <person name="Robberts R."/>
            <person name="Ruiz S.J."/>
            <person name="Ruiz M.J."/>
            <person name="Santibanez J."/>
            <person name="Schneider B.W."/>
            <person name="Sisson I."/>
            <person name="Smith M."/>
            <person name="Sodergren E."/>
            <person name="Song X.-Z."/>
            <person name="Song B.B."/>
            <person name="Summersgill H."/>
            <person name="Thelus R."/>
            <person name="Thornton R.D."/>
            <person name="Trejos Z.Y."/>
            <person name="Usmani K."/>
            <person name="Vattathil S."/>
            <person name="Villasana D."/>
            <person name="Walker D.L."/>
            <person name="Wang S."/>
            <person name="Wang K."/>
            <person name="White C.S."/>
            <person name="Williams A.C."/>
            <person name="Williamson J."/>
            <person name="Wilson K."/>
            <person name="Woghiren I.O."/>
            <person name="Woodworth J.R."/>
            <person name="Worley K.C."/>
            <person name="Wright R.A."/>
            <person name="Wu W."/>
            <person name="Young L."/>
            <person name="Zhang L."/>
            <person name="Zhang J."/>
            <person name="Zhu Y."/>
            <person name="Muzny D.M."/>
            <person name="Weinstock G."/>
            <person name="Gibbs R.A."/>
        </authorList>
    </citation>
    <scope>NUCLEOTIDE SEQUENCE [LARGE SCALE GENOMIC DNA]</scope>
    <source>
        <strain evidence="4">LSR1</strain>
    </source>
</reference>
<dbReference type="CDD" id="cd22755">
    <property type="entry name" value="OTU_CeDUB-like"/>
    <property type="match status" value="1"/>
</dbReference>
<keyword evidence="4" id="KW-1185">Reference proteome</keyword>
<dbReference type="GeneID" id="103310013"/>
<dbReference type="Gene3D" id="3.90.70.80">
    <property type="match status" value="1"/>
</dbReference>
<feature type="domain" description="OTU" evidence="2">
    <location>
        <begin position="92"/>
        <end position="223"/>
    </location>
</feature>
<dbReference type="GO" id="GO:0016579">
    <property type="term" value="P:protein deubiquitination"/>
    <property type="evidence" value="ECO:0007669"/>
    <property type="project" value="TreeGrafter"/>
</dbReference>
<evidence type="ECO:0000313" key="4">
    <source>
        <dbReference type="Proteomes" id="UP000007819"/>
    </source>
</evidence>
<dbReference type="InterPro" id="IPR050704">
    <property type="entry name" value="Peptidase_C85-like"/>
</dbReference>
<evidence type="ECO:0000313" key="3">
    <source>
        <dbReference type="EnsemblMetazoa" id="XP_008185202.1"/>
    </source>
</evidence>
<feature type="compositionally biased region" description="Basic and acidic residues" evidence="1">
    <location>
        <begin position="1"/>
        <end position="20"/>
    </location>
</feature>
<dbReference type="RefSeq" id="XP_008185202.1">
    <property type="nucleotide sequence ID" value="XM_008186980.3"/>
</dbReference>
<dbReference type="PROSITE" id="PS50802">
    <property type="entry name" value="OTU"/>
    <property type="match status" value="1"/>
</dbReference>
<dbReference type="EnsemblMetazoa" id="XM_008186980.3">
    <property type="protein sequence ID" value="XP_008185202.1"/>
    <property type="gene ID" value="LOC103310013"/>
</dbReference>
<dbReference type="KEGG" id="api:103310013"/>
<protein>
    <recommendedName>
        <fullName evidence="2">OTU domain-containing protein</fullName>
    </recommendedName>
</protein>
<dbReference type="InterPro" id="IPR038765">
    <property type="entry name" value="Papain-like_cys_pep_sf"/>
</dbReference>
<organism evidence="3 4">
    <name type="scientific">Acyrthosiphon pisum</name>
    <name type="common">Pea aphid</name>
    <dbReference type="NCBI Taxonomy" id="7029"/>
    <lineage>
        <taxon>Eukaryota</taxon>
        <taxon>Metazoa</taxon>
        <taxon>Ecdysozoa</taxon>
        <taxon>Arthropoda</taxon>
        <taxon>Hexapoda</taxon>
        <taxon>Insecta</taxon>
        <taxon>Pterygota</taxon>
        <taxon>Neoptera</taxon>
        <taxon>Paraneoptera</taxon>
        <taxon>Hemiptera</taxon>
        <taxon>Sternorrhyncha</taxon>
        <taxon>Aphidomorpha</taxon>
        <taxon>Aphidoidea</taxon>
        <taxon>Aphididae</taxon>
        <taxon>Macrosiphini</taxon>
        <taxon>Acyrthosiphon</taxon>
    </lineage>
</organism>
<dbReference type="InterPro" id="IPR003323">
    <property type="entry name" value="OTU_dom"/>
</dbReference>
<evidence type="ECO:0000259" key="2">
    <source>
        <dbReference type="PROSITE" id="PS50802"/>
    </source>
</evidence>
<feature type="region of interest" description="Disordered" evidence="1">
    <location>
        <begin position="1"/>
        <end position="30"/>
    </location>
</feature>